<dbReference type="PANTHER" id="PTHR11365">
    <property type="entry name" value="5-OXOPROLINASE RELATED"/>
    <property type="match status" value="1"/>
</dbReference>
<name>A0A6J7HW13_9ZZZZ</name>
<evidence type="ECO:0000313" key="2">
    <source>
        <dbReference type="EMBL" id="CAB4920579.1"/>
    </source>
</evidence>
<dbReference type="Pfam" id="PF02538">
    <property type="entry name" value="Hydantoinase_B"/>
    <property type="match status" value="1"/>
</dbReference>
<feature type="domain" description="Hydantoinase B/oxoprolinase" evidence="1">
    <location>
        <begin position="22"/>
        <end position="548"/>
    </location>
</feature>
<organism evidence="2">
    <name type="scientific">freshwater metagenome</name>
    <dbReference type="NCBI Taxonomy" id="449393"/>
    <lineage>
        <taxon>unclassified sequences</taxon>
        <taxon>metagenomes</taxon>
        <taxon>ecological metagenomes</taxon>
    </lineage>
</organism>
<protein>
    <submittedName>
        <fullName evidence="2">Unannotated protein</fullName>
    </submittedName>
</protein>
<evidence type="ECO:0000259" key="1">
    <source>
        <dbReference type="Pfam" id="PF02538"/>
    </source>
</evidence>
<dbReference type="AlphaFoldDB" id="A0A6J7HW13"/>
<dbReference type="PANTHER" id="PTHR11365:SF23">
    <property type="entry name" value="HYPOTHETICAL 5-OXOPROLINASE (EUROFUNG)-RELATED"/>
    <property type="match status" value="1"/>
</dbReference>
<dbReference type="InterPro" id="IPR003692">
    <property type="entry name" value="Hydantoinase_B"/>
</dbReference>
<accession>A0A6J7HW13</accession>
<dbReference type="InterPro" id="IPR045079">
    <property type="entry name" value="Oxoprolinase-like"/>
</dbReference>
<dbReference type="GO" id="GO:0005829">
    <property type="term" value="C:cytosol"/>
    <property type="evidence" value="ECO:0007669"/>
    <property type="project" value="TreeGrafter"/>
</dbReference>
<sequence length="607" mass="66332">MDVDLVELAKRRDRTSDNPSVDPVTAEVVRGALETVCFEMATYVSRTATTPILNQSNERNATILDARGRLAALSVGIPQFMLTSTLPVRFALDFLGPEEFREGDVFVANDPYHGGGHLPDYNVFAPIFADDHGTRRMVLIASIQCHHGDTGGGVPGGYNITASDLWGEGVRWPVIKVIDQGKERRDVLYALSANNRIPGYIGDLRAQIGAAQLAAQRLGVVLERYGATTVEESVDFMIDYAARRFREEVTSWPNGVYEADAYVDHDPLGNPDVHLHVKITVADDKIKIDYSGSDDRQELQAWSTFGNTRGYTVGQIAAMMDPEIPKNEGFFEQIELVVPPGCVLNPHPGKPVSAGTHHPGADVGEVIAVAMQHVLPDKAVPQTYKTGIPTIIVGDDPHTGLPFTDHSAEVYAGWCNAAKGMDAWGAQAASFGNLWKATAEINESLFPHIQWGRDYRIDSGGPGQWRGLCGSHYEKEVLVDAKVYTYVVGMKYPMPGICGGMPGAPNEMIIRYGSDDPYRVKHTADWVPIKAGDRIMYDYGGGGGWGDPLDREPQAVLDDVLDEYVSVERAEIDYGVVLTGSLDDLTLEIDEDATKKIRSERQARAGS</sequence>
<dbReference type="GO" id="GO:0006749">
    <property type="term" value="P:glutathione metabolic process"/>
    <property type="evidence" value="ECO:0007669"/>
    <property type="project" value="TreeGrafter"/>
</dbReference>
<reference evidence="2" key="1">
    <citation type="submission" date="2020-05" db="EMBL/GenBank/DDBJ databases">
        <authorList>
            <person name="Chiriac C."/>
            <person name="Salcher M."/>
            <person name="Ghai R."/>
            <person name="Kavagutti S V."/>
        </authorList>
    </citation>
    <scope>NUCLEOTIDE SEQUENCE</scope>
</reference>
<gene>
    <name evidence="2" type="ORF">UFOPK3605_01635</name>
    <name evidence="3" type="ORF">UFOPK3897_01773</name>
</gene>
<dbReference type="GO" id="GO:0017168">
    <property type="term" value="F:5-oxoprolinase (ATP-hydrolyzing) activity"/>
    <property type="evidence" value="ECO:0007669"/>
    <property type="project" value="TreeGrafter"/>
</dbReference>
<dbReference type="EMBL" id="CAFBMM010000146">
    <property type="protein sequence ID" value="CAB4920579.1"/>
    <property type="molecule type" value="Genomic_DNA"/>
</dbReference>
<dbReference type="EMBL" id="CAFBOF010000089">
    <property type="protein sequence ID" value="CAB4991948.1"/>
    <property type="molecule type" value="Genomic_DNA"/>
</dbReference>
<evidence type="ECO:0000313" key="3">
    <source>
        <dbReference type="EMBL" id="CAB4991948.1"/>
    </source>
</evidence>
<proteinExistence type="predicted"/>